<dbReference type="RefSeq" id="WP_020545091.1">
    <property type="nucleotide sequence ID" value="NZ_CP068985.1"/>
</dbReference>
<accession>A0ABX8UAZ5</accession>
<keyword evidence="2" id="KW-1185">Reference proteome</keyword>
<evidence type="ECO:0000313" key="2">
    <source>
        <dbReference type="Proteomes" id="UP000824681"/>
    </source>
</evidence>
<gene>
    <name evidence="1" type="ORF">Nocox_36895</name>
</gene>
<reference evidence="1 2" key="1">
    <citation type="journal article" date="2021" name="ACS Chem. Biol.">
        <title>Genomic-Led Discovery of a Novel Glycopeptide Antibiotic by Nonomuraea coxensis DSM 45129.</title>
        <authorList>
            <person name="Yushchuk O."/>
            <person name="Vior N.M."/>
            <person name="Andreo-Vidal A."/>
            <person name="Berini F."/>
            <person name="Ruckert C."/>
            <person name="Busche T."/>
            <person name="Binda E."/>
            <person name="Kalinowski J."/>
            <person name="Truman A.W."/>
            <person name="Marinelli F."/>
        </authorList>
    </citation>
    <scope>NUCLEOTIDE SEQUENCE [LARGE SCALE GENOMIC DNA]</scope>
    <source>
        <strain evidence="1 2">DSM 45129</strain>
    </source>
</reference>
<name>A0ABX8UAZ5_9ACTN</name>
<dbReference type="EMBL" id="CP068985">
    <property type="protein sequence ID" value="QYC44933.1"/>
    <property type="molecule type" value="Genomic_DNA"/>
</dbReference>
<evidence type="ECO:0000313" key="1">
    <source>
        <dbReference type="EMBL" id="QYC44933.1"/>
    </source>
</evidence>
<protein>
    <recommendedName>
        <fullName evidence="3">Transposase</fullName>
    </recommendedName>
</protein>
<evidence type="ECO:0008006" key="3">
    <source>
        <dbReference type="Google" id="ProtNLM"/>
    </source>
</evidence>
<organism evidence="1 2">
    <name type="scientific">Nonomuraea coxensis DSM 45129</name>
    <dbReference type="NCBI Taxonomy" id="1122611"/>
    <lineage>
        <taxon>Bacteria</taxon>
        <taxon>Bacillati</taxon>
        <taxon>Actinomycetota</taxon>
        <taxon>Actinomycetes</taxon>
        <taxon>Streptosporangiales</taxon>
        <taxon>Streptosporangiaceae</taxon>
        <taxon>Nonomuraea</taxon>
    </lineage>
</organism>
<proteinExistence type="predicted"/>
<dbReference type="Proteomes" id="UP000824681">
    <property type="component" value="Chromosome"/>
</dbReference>
<sequence length="69" mass="7483">MTRHIISAWSDNQGRVWLDTGATDAATKQPIIELLNGQARGSLQWVAAQFGPLDDLSVLSRARPADPTP</sequence>